<dbReference type="InterPro" id="IPR016024">
    <property type="entry name" value="ARM-type_fold"/>
</dbReference>
<proteinExistence type="inferred from homology"/>
<dbReference type="InterPro" id="IPR011009">
    <property type="entry name" value="Kinase-like_dom_sf"/>
</dbReference>
<feature type="non-terminal residue" evidence="4">
    <location>
        <position position="808"/>
    </location>
</feature>
<gene>
    <name evidence="4" type="primary">Scyl3</name>
    <name evidence="4" type="ORF">GTO92_0014755</name>
</gene>
<dbReference type="PROSITE" id="PS50011">
    <property type="entry name" value="PROTEIN_KINASE_DOM"/>
    <property type="match status" value="1"/>
</dbReference>
<dbReference type="SUPFAM" id="SSF48371">
    <property type="entry name" value="ARM repeat"/>
    <property type="match status" value="1"/>
</dbReference>
<dbReference type="PANTHER" id="PTHR12984">
    <property type="entry name" value="SCY1-RELATED S/T PROTEIN KINASE-LIKE"/>
    <property type="match status" value="1"/>
</dbReference>
<evidence type="ECO:0000256" key="1">
    <source>
        <dbReference type="ARBA" id="ARBA00038349"/>
    </source>
</evidence>
<feature type="non-terminal residue" evidence="4">
    <location>
        <position position="1"/>
    </location>
</feature>
<feature type="domain" description="Protein kinase" evidence="3">
    <location>
        <begin position="1"/>
        <end position="301"/>
    </location>
</feature>
<evidence type="ECO:0000313" key="4">
    <source>
        <dbReference type="EMBL" id="MBN3289712.1"/>
    </source>
</evidence>
<comment type="caution">
    <text evidence="4">The sequence shown here is derived from an EMBL/GenBank/DDBJ whole genome shotgun (WGS) entry which is preliminary data.</text>
</comment>
<dbReference type="PANTHER" id="PTHR12984:SF15">
    <property type="entry name" value="PROTEIN-ASSOCIATING WITH THE CARBOXYL-TERMINAL DOMAIN OF EZRIN"/>
    <property type="match status" value="1"/>
</dbReference>
<accession>A0ABS2YT50</accession>
<sequence length="808" mass="90500">MGWINSMYPSQTLGTTTARKHLRHFFKLKSQEPETHARASLLSRDTGRASLRCSSQEAALRYTGSDMPIILIVEDGNARNALTRQTGGRPKQPGVVTSTSYRGSQHQSSSSEHLKTLRHPCLLRFLSCSVVVDGIHLVTEKVQPLELVLESLSSEEICAGLYDILNALVFLHDRGKSTHNNICISSIFVSEDGHWKLGGMETVCKFSEATPEFLDSIKTVRDQSAVPPEEKDNCFKILPDKHGHARDAYSFGILVEKLFPLYENVPKDVLESFQHAVKTTLLNSEPSVRCSLSKLVSHSFFSTEFLQIVNFLKTLTLKTEDEKNEFFKFLLDKVQSVPEDLLATRLVPKLLNSLVFAEPIAIKSFLPHLLKPKTDASSQDGLMSPALYRRYIIPHLLKLFKVNEEHVRIVLLLHIEDYAQMFSQDELKHQILPQVLLGMRDTSDVLVAMTLQSLAVLVPLLGAQVVVGGERTKVFKRTTPNFTKSADVTPEGSPVHVGNNFKAHVTQPSKITSVKVYPKPFEAKSQKLGIFKSMETKEDVKLPVLSESALRSAELEKKLGINGYCEKKEKSTHLITVEEWPDWSDAEDPDAEKISEIQIRTAENNLNHITGQDQMDEAVEEEPWDDFEACNEKSVVYSSATVSATSQVTSTMQKSLQSKALKLSYVSKASKVNSEENVNNNWYQIQPPEAKQTSQLLEKTSKVEKNVLNVGLGEEFTIHVKRKNQSDPEMDLFADMVPDIKLSSAPLILQPNRTDAYEARPVGSETAERNQIDMLLLPAKFDAAIDLIETEAVGWDDGDVTWGEENNW</sequence>
<reference evidence="4" key="1">
    <citation type="journal article" date="2021" name="Cell">
        <title>Tracing the genetic footprints of vertebrate landing in non-teleost ray-finned fishes.</title>
        <authorList>
            <person name="Bi X."/>
            <person name="Wang K."/>
            <person name="Yang L."/>
            <person name="Pan H."/>
            <person name="Jiang H."/>
            <person name="Wei Q."/>
            <person name="Fang M."/>
            <person name="Yu H."/>
            <person name="Zhu C."/>
            <person name="Cai Y."/>
            <person name="He Y."/>
            <person name="Gan X."/>
            <person name="Zeng H."/>
            <person name="Yu D."/>
            <person name="Zhu Y."/>
            <person name="Jiang H."/>
            <person name="Qiu Q."/>
            <person name="Yang H."/>
            <person name="Zhang Y.E."/>
            <person name="Wang W."/>
            <person name="Zhu M."/>
            <person name="He S."/>
            <person name="Zhang G."/>
        </authorList>
    </citation>
    <scope>NUCLEOTIDE SEQUENCE</scope>
    <source>
        <strain evidence="4">Bchr_001</strain>
    </source>
</reference>
<evidence type="ECO:0000259" key="3">
    <source>
        <dbReference type="PROSITE" id="PS50011"/>
    </source>
</evidence>
<comment type="similarity">
    <text evidence="1">Belongs to the protein kinase superfamily.</text>
</comment>
<dbReference type="InterPro" id="IPR011989">
    <property type="entry name" value="ARM-like"/>
</dbReference>
<dbReference type="Proteomes" id="UP001166052">
    <property type="component" value="Unassembled WGS sequence"/>
</dbReference>
<evidence type="ECO:0000313" key="5">
    <source>
        <dbReference type="Proteomes" id="UP001166052"/>
    </source>
</evidence>
<dbReference type="EMBL" id="JAAWVN010004506">
    <property type="protein sequence ID" value="MBN3289712.1"/>
    <property type="molecule type" value="Genomic_DNA"/>
</dbReference>
<keyword evidence="5" id="KW-1185">Reference proteome</keyword>
<dbReference type="Gene3D" id="1.25.10.10">
    <property type="entry name" value="Leucine-rich Repeat Variant"/>
    <property type="match status" value="1"/>
</dbReference>
<evidence type="ECO:0000256" key="2">
    <source>
        <dbReference type="SAM" id="MobiDB-lite"/>
    </source>
</evidence>
<dbReference type="InterPro" id="IPR000719">
    <property type="entry name" value="Prot_kinase_dom"/>
</dbReference>
<dbReference type="SUPFAM" id="SSF56112">
    <property type="entry name" value="Protein kinase-like (PK-like)"/>
    <property type="match status" value="1"/>
</dbReference>
<organism evidence="4 5">
    <name type="scientific">Polypterus senegalus</name>
    <name type="common">Senegal bichir</name>
    <dbReference type="NCBI Taxonomy" id="55291"/>
    <lineage>
        <taxon>Eukaryota</taxon>
        <taxon>Metazoa</taxon>
        <taxon>Chordata</taxon>
        <taxon>Craniata</taxon>
        <taxon>Vertebrata</taxon>
        <taxon>Euteleostomi</taxon>
        <taxon>Actinopterygii</taxon>
        <taxon>Polypteriformes</taxon>
        <taxon>Polypteridae</taxon>
        <taxon>Polypterus</taxon>
    </lineage>
</organism>
<feature type="compositionally biased region" description="Low complexity" evidence="2">
    <location>
        <begin position="98"/>
        <end position="111"/>
    </location>
</feature>
<feature type="region of interest" description="Disordered" evidence="2">
    <location>
        <begin position="82"/>
        <end position="112"/>
    </location>
</feature>
<dbReference type="Gene3D" id="1.10.510.10">
    <property type="entry name" value="Transferase(Phosphotransferase) domain 1"/>
    <property type="match status" value="1"/>
</dbReference>
<name>A0ABS2YT50_POLSE</name>
<protein>
    <submittedName>
        <fullName evidence="4">PACE1 protein</fullName>
    </submittedName>
</protein>
<dbReference type="InterPro" id="IPR051177">
    <property type="entry name" value="CIK-Related_Protein"/>
</dbReference>